<protein>
    <submittedName>
        <fullName evidence="3 4">Uncharacterized protein</fullName>
    </submittedName>
</protein>
<evidence type="ECO:0000256" key="1">
    <source>
        <dbReference type="SAM" id="Coils"/>
    </source>
</evidence>
<feature type="compositionally biased region" description="Acidic residues" evidence="2">
    <location>
        <begin position="35"/>
        <end position="46"/>
    </location>
</feature>
<proteinExistence type="predicted"/>
<reference evidence="4" key="3">
    <citation type="submission" date="2016-03" db="UniProtKB">
        <authorList>
            <consortium name="EnsemblProtists"/>
        </authorList>
    </citation>
    <scope>IDENTIFICATION</scope>
</reference>
<dbReference type="HOGENOM" id="CLU_608975_0_0_1"/>
<accession>L1J6W8</accession>
<evidence type="ECO:0000256" key="2">
    <source>
        <dbReference type="SAM" id="MobiDB-lite"/>
    </source>
</evidence>
<dbReference type="AlphaFoldDB" id="L1J6W8"/>
<dbReference type="GeneID" id="17301053"/>
<dbReference type="Proteomes" id="UP000011087">
    <property type="component" value="Unassembled WGS sequence"/>
</dbReference>
<feature type="coiled-coil region" evidence="1">
    <location>
        <begin position="399"/>
        <end position="429"/>
    </location>
</feature>
<keyword evidence="5" id="KW-1185">Reference proteome</keyword>
<evidence type="ECO:0000313" key="3">
    <source>
        <dbReference type="EMBL" id="EKX44268.1"/>
    </source>
</evidence>
<dbReference type="KEGG" id="gtt:GUITHDRAFT_139820"/>
<dbReference type="EnsemblProtists" id="EKX44268">
    <property type="protein sequence ID" value="EKX44268"/>
    <property type="gene ID" value="GUITHDRAFT_139820"/>
</dbReference>
<dbReference type="RefSeq" id="XP_005831248.1">
    <property type="nucleotide sequence ID" value="XM_005831191.1"/>
</dbReference>
<keyword evidence="1" id="KW-0175">Coiled coil</keyword>
<evidence type="ECO:0000313" key="5">
    <source>
        <dbReference type="Proteomes" id="UP000011087"/>
    </source>
</evidence>
<feature type="compositionally biased region" description="Basic and acidic residues" evidence="2">
    <location>
        <begin position="1"/>
        <end position="12"/>
    </location>
</feature>
<feature type="region of interest" description="Disordered" evidence="2">
    <location>
        <begin position="1"/>
        <end position="185"/>
    </location>
</feature>
<name>L1J6W8_GUITC</name>
<feature type="compositionally biased region" description="Basic residues" evidence="2">
    <location>
        <begin position="133"/>
        <end position="144"/>
    </location>
</feature>
<sequence>MVSRSVRDRSSDKGGSMTDNRKRKSVFRQAKEDREENESDHSDEEVIISHAGRSLVQPSRNHGRLMQVIESQGMKLNTGEAGNPSMSSKTAHKHLSEKESKKRTIEEEVSEEEPVEASVAKKSKKEQVEKKSARSPHASHHRKSERASKVHDDQPAASKKSSKSERPSKAEAGKDLPAHDGEAKLPEYKSNFSKLVLHEEIPADLPVPFDLARRGLVGDVEDAQEPRRLQKLLELIVEAETASVRRVYGHEAPQLVEAFEEICAQFIMETERVTINKMKRLSNHRLPAQTAYARGEVERPKPNPLNDQRTAEEAELKALLAKFQEEERKWESVYEASTKVKDTDEKFAKLPKSGTMLPSSHPLMQELSIMDRNLLLSQNGCSEFPDLIEWARNFINTGMDRMRSAVASAEEKSEKLQSLQESMVKSMRQTILRPYMKMSNPKDLVKAVTI</sequence>
<evidence type="ECO:0000313" key="4">
    <source>
        <dbReference type="EnsemblProtists" id="EKX44268"/>
    </source>
</evidence>
<organism evidence="3">
    <name type="scientific">Guillardia theta (strain CCMP2712)</name>
    <name type="common">Cryptophyte</name>
    <dbReference type="NCBI Taxonomy" id="905079"/>
    <lineage>
        <taxon>Eukaryota</taxon>
        <taxon>Cryptophyceae</taxon>
        <taxon>Pyrenomonadales</taxon>
        <taxon>Geminigeraceae</taxon>
        <taxon>Guillardia</taxon>
    </lineage>
</organism>
<reference evidence="3 5" key="1">
    <citation type="journal article" date="2012" name="Nature">
        <title>Algal genomes reveal evolutionary mosaicism and the fate of nucleomorphs.</title>
        <authorList>
            <consortium name="DOE Joint Genome Institute"/>
            <person name="Curtis B.A."/>
            <person name="Tanifuji G."/>
            <person name="Burki F."/>
            <person name="Gruber A."/>
            <person name="Irimia M."/>
            <person name="Maruyama S."/>
            <person name="Arias M.C."/>
            <person name="Ball S.G."/>
            <person name="Gile G.H."/>
            <person name="Hirakawa Y."/>
            <person name="Hopkins J.F."/>
            <person name="Kuo A."/>
            <person name="Rensing S.A."/>
            <person name="Schmutz J."/>
            <person name="Symeonidi A."/>
            <person name="Elias M."/>
            <person name="Eveleigh R.J."/>
            <person name="Herman E.K."/>
            <person name="Klute M.J."/>
            <person name="Nakayama T."/>
            <person name="Obornik M."/>
            <person name="Reyes-Prieto A."/>
            <person name="Armbrust E.V."/>
            <person name="Aves S.J."/>
            <person name="Beiko R.G."/>
            <person name="Coutinho P."/>
            <person name="Dacks J.B."/>
            <person name="Durnford D.G."/>
            <person name="Fast N.M."/>
            <person name="Green B.R."/>
            <person name="Grisdale C.J."/>
            <person name="Hempel F."/>
            <person name="Henrissat B."/>
            <person name="Hoppner M.P."/>
            <person name="Ishida K."/>
            <person name="Kim E."/>
            <person name="Koreny L."/>
            <person name="Kroth P.G."/>
            <person name="Liu Y."/>
            <person name="Malik S.B."/>
            <person name="Maier U.G."/>
            <person name="McRose D."/>
            <person name="Mock T."/>
            <person name="Neilson J.A."/>
            <person name="Onodera N.T."/>
            <person name="Poole A.M."/>
            <person name="Pritham E.J."/>
            <person name="Richards T.A."/>
            <person name="Rocap G."/>
            <person name="Roy S.W."/>
            <person name="Sarai C."/>
            <person name="Schaack S."/>
            <person name="Shirato S."/>
            <person name="Slamovits C.H."/>
            <person name="Spencer D.F."/>
            <person name="Suzuki S."/>
            <person name="Worden A.Z."/>
            <person name="Zauner S."/>
            <person name="Barry K."/>
            <person name="Bell C."/>
            <person name="Bharti A.K."/>
            <person name="Crow J.A."/>
            <person name="Grimwood J."/>
            <person name="Kramer R."/>
            <person name="Lindquist E."/>
            <person name="Lucas S."/>
            <person name="Salamov A."/>
            <person name="McFadden G.I."/>
            <person name="Lane C.E."/>
            <person name="Keeling P.J."/>
            <person name="Gray M.W."/>
            <person name="Grigoriev I.V."/>
            <person name="Archibald J.M."/>
        </authorList>
    </citation>
    <scope>NUCLEOTIDE SEQUENCE</scope>
    <source>
        <strain evidence="3 5">CCMP2712</strain>
    </source>
</reference>
<gene>
    <name evidence="3" type="ORF">GUITHDRAFT_139820</name>
</gene>
<dbReference type="EMBL" id="JH993005">
    <property type="protein sequence ID" value="EKX44268.1"/>
    <property type="molecule type" value="Genomic_DNA"/>
</dbReference>
<feature type="compositionally biased region" description="Basic and acidic residues" evidence="2">
    <location>
        <begin position="94"/>
        <end position="106"/>
    </location>
</feature>
<reference evidence="5" key="2">
    <citation type="submission" date="2012-11" db="EMBL/GenBank/DDBJ databases">
        <authorList>
            <person name="Kuo A."/>
            <person name="Curtis B.A."/>
            <person name="Tanifuji G."/>
            <person name="Burki F."/>
            <person name="Gruber A."/>
            <person name="Irimia M."/>
            <person name="Maruyama S."/>
            <person name="Arias M.C."/>
            <person name="Ball S.G."/>
            <person name="Gile G.H."/>
            <person name="Hirakawa Y."/>
            <person name="Hopkins J.F."/>
            <person name="Rensing S.A."/>
            <person name="Schmutz J."/>
            <person name="Symeonidi A."/>
            <person name="Elias M."/>
            <person name="Eveleigh R.J."/>
            <person name="Herman E.K."/>
            <person name="Klute M.J."/>
            <person name="Nakayama T."/>
            <person name="Obornik M."/>
            <person name="Reyes-Prieto A."/>
            <person name="Armbrust E.V."/>
            <person name="Aves S.J."/>
            <person name="Beiko R.G."/>
            <person name="Coutinho P."/>
            <person name="Dacks J.B."/>
            <person name="Durnford D.G."/>
            <person name="Fast N.M."/>
            <person name="Green B.R."/>
            <person name="Grisdale C."/>
            <person name="Hempe F."/>
            <person name="Henrissat B."/>
            <person name="Hoppner M.P."/>
            <person name="Ishida K.-I."/>
            <person name="Kim E."/>
            <person name="Koreny L."/>
            <person name="Kroth P.G."/>
            <person name="Liu Y."/>
            <person name="Malik S.-B."/>
            <person name="Maier U.G."/>
            <person name="McRose D."/>
            <person name="Mock T."/>
            <person name="Neilson J.A."/>
            <person name="Onodera N.T."/>
            <person name="Poole A.M."/>
            <person name="Pritham E.J."/>
            <person name="Richards T.A."/>
            <person name="Rocap G."/>
            <person name="Roy S.W."/>
            <person name="Sarai C."/>
            <person name="Schaack S."/>
            <person name="Shirato S."/>
            <person name="Slamovits C.H."/>
            <person name="Spencer D.F."/>
            <person name="Suzuki S."/>
            <person name="Worden A.Z."/>
            <person name="Zauner S."/>
            <person name="Barry K."/>
            <person name="Bell C."/>
            <person name="Bharti A.K."/>
            <person name="Crow J.A."/>
            <person name="Grimwood J."/>
            <person name="Kramer R."/>
            <person name="Lindquist E."/>
            <person name="Lucas S."/>
            <person name="Salamov A."/>
            <person name="McFadden G.I."/>
            <person name="Lane C.E."/>
            <person name="Keeling P.J."/>
            <person name="Gray M.W."/>
            <person name="Grigoriev I.V."/>
            <person name="Archibald J.M."/>
        </authorList>
    </citation>
    <scope>NUCLEOTIDE SEQUENCE</scope>
    <source>
        <strain evidence="5">CCMP2712</strain>
    </source>
</reference>
<feature type="compositionally biased region" description="Basic and acidic residues" evidence="2">
    <location>
        <begin position="162"/>
        <end position="185"/>
    </location>
</feature>
<dbReference type="PaxDb" id="55529-EKX44268"/>
<feature type="compositionally biased region" description="Basic and acidic residues" evidence="2">
    <location>
        <begin position="145"/>
        <end position="154"/>
    </location>
</feature>